<sequence>MARFYVFPGYEDLDDEPEIRQRIYKALKDIEASIRRRMMAEEPVDSLGRALKAVNMISVKVKTPKGSPSSLESLEKIDAEIFEKLNGLLSALQSKDYDGVLQLVLDLDKLVDKRNSLFK</sequence>
<protein>
    <submittedName>
        <fullName evidence="1">Uncharacterized protein</fullName>
    </submittedName>
</protein>
<name>A0ACC6UZH9_9CREN</name>
<evidence type="ECO:0000313" key="1">
    <source>
        <dbReference type="EMBL" id="MFB6490003.1"/>
    </source>
</evidence>
<dbReference type="Proteomes" id="UP000033636">
    <property type="component" value="Unassembled WGS sequence"/>
</dbReference>
<accession>A0ACC6UZH9</accession>
<evidence type="ECO:0000313" key="2">
    <source>
        <dbReference type="Proteomes" id="UP000033636"/>
    </source>
</evidence>
<comment type="caution">
    <text evidence="1">The sequence shown here is derived from an EMBL/GenBank/DDBJ whole genome shotgun (WGS) entry which is preliminary data.</text>
</comment>
<dbReference type="EMBL" id="JZWT02000004">
    <property type="protein sequence ID" value="MFB6490003.1"/>
    <property type="molecule type" value="Genomic_DNA"/>
</dbReference>
<gene>
    <name evidence="1" type="ORF">TU35_001945</name>
</gene>
<reference evidence="1" key="1">
    <citation type="submission" date="2024-07" db="EMBL/GenBank/DDBJ databases">
        <title>Metagenome and Metagenome-Assembled Genomes of Archaea from a hot spring from the geothermal field of Los Azufres, Mexico.</title>
        <authorList>
            <person name="Marin-Paredes R."/>
            <person name="Martinez-Romero E."/>
            <person name="Servin-Garciduenas L.E."/>
        </authorList>
    </citation>
    <scope>NUCLEOTIDE SEQUENCE</scope>
</reference>
<organism evidence="1 2">
    <name type="scientific">Thermoproteus sp. AZ2</name>
    <dbReference type="NCBI Taxonomy" id="1609232"/>
    <lineage>
        <taxon>Archaea</taxon>
        <taxon>Thermoproteota</taxon>
        <taxon>Thermoprotei</taxon>
        <taxon>Thermoproteales</taxon>
        <taxon>Thermoproteaceae</taxon>
        <taxon>Thermoproteus</taxon>
    </lineage>
</organism>
<proteinExistence type="predicted"/>